<protein>
    <submittedName>
        <fullName evidence="3">Uncharacterized protein</fullName>
    </submittedName>
</protein>
<evidence type="ECO:0000256" key="1">
    <source>
        <dbReference type="SAM" id="MobiDB-lite"/>
    </source>
</evidence>
<reference evidence="3" key="1">
    <citation type="submission" date="2015-11" db="EMBL/GenBank/DDBJ databases">
        <title>De novo transcriptome assembly of four potential Pierce s Disease insect vectors from Arizona vineyards.</title>
        <authorList>
            <person name="Tassone E.E."/>
        </authorList>
    </citation>
    <scope>NUCLEOTIDE SEQUENCE</scope>
</reference>
<accession>A0A1B6HM22</accession>
<keyword evidence="2" id="KW-0812">Transmembrane</keyword>
<evidence type="ECO:0000256" key="2">
    <source>
        <dbReference type="SAM" id="Phobius"/>
    </source>
</evidence>
<name>A0A1B6HM22_9HEMI</name>
<evidence type="ECO:0000313" key="3">
    <source>
        <dbReference type="EMBL" id="JAS75714.1"/>
    </source>
</evidence>
<feature type="transmembrane region" description="Helical" evidence="2">
    <location>
        <begin position="32"/>
        <end position="51"/>
    </location>
</feature>
<gene>
    <name evidence="3" type="ORF">g.15515</name>
</gene>
<keyword evidence="2" id="KW-1133">Transmembrane helix</keyword>
<keyword evidence="2" id="KW-0472">Membrane</keyword>
<feature type="non-terminal residue" evidence="3">
    <location>
        <position position="1"/>
    </location>
</feature>
<sequence>FDLAHSYCLYCICILTVSHAFVGLYINMSKVFHLVVLVACAVNLVHAVPLLRNSFLGISDTDLQCCAHLGTAYTGRAHPGAAHAGAAHPGAAHPGAAHPGA</sequence>
<proteinExistence type="predicted"/>
<organism evidence="3">
    <name type="scientific">Homalodisca liturata</name>
    <dbReference type="NCBI Taxonomy" id="320908"/>
    <lineage>
        <taxon>Eukaryota</taxon>
        <taxon>Metazoa</taxon>
        <taxon>Ecdysozoa</taxon>
        <taxon>Arthropoda</taxon>
        <taxon>Hexapoda</taxon>
        <taxon>Insecta</taxon>
        <taxon>Pterygota</taxon>
        <taxon>Neoptera</taxon>
        <taxon>Paraneoptera</taxon>
        <taxon>Hemiptera</taxon>
        <taxon>Auchenorrhyncha</taxon>
        <taxon>Membracoidea</taxon>
        <taxon>Cicadellidae</taxon>
        <taxon>Cicadellinae</taxon>
        <taxon>Proconiini</taxon>
        <taxon>Homalodisca</taxon>
    </lineage>
</organism>
<dbReference type="EMBL" id="GECU01031992">
    <property type="protein sequence ID" value="JAS75714.1"/>
    <property type="molecule type" value="Transcribed_RNA"/>
</dbReference>
<feature type="non-terminal residue" evidence="3">
    <location>
        <position position="101"/>
    </location>
</feature>
<feature type="region of interest" description="Disordered" evidence="1">
    <location>
        <begin position="79"/>
        <end position="101"/>
    </location>
</feature>
<feature type="transmembrane region" description="Helical" evidence="2">
    <location>
        <begin position="7"/>
        <end position="26"/>
    </location>
</feature>
<dbReference type="AlphaFoldDB" id="A0A1B6HM22"/>